<dbReference type="InterPro" id="IPR046200">
    <property type="entry name" value="DUF6233"/>
</dbReference>
<evidence type="ECO:0000256" key="1">
    <source>
        <dbReference type="SAM" id="MobiDB-lite"/>
    </source>
</evidence>
<dbReference type="EMBL" id="JBEPEK010000005">
    <property type="protein sequence ID" value="MER7178137.1"/>
    <property type="molecule type" value="Genomic_DNA"/>
</dbReference>
<organism evidence="2 3">
    <name type="scientific">Streptomyces hyaluromycini</name>
    <dbReference type="NCBI Taxonomy" id="1377993"/>
    <lineage>
        <taxon>Bacteria</taxon>
        <taxon>Bacillati</taxon>
        <taxon>Actinomycetota</taxon>
        <taxon>Actinomycetes</taxon>
        <taxon>Kitasatosporales</taxon>
        <taxon>Streptomycetaceae</taxon>
        <taxon>Streptomyces</taxon>
    </lineage>
</organism>
<accession>A0ABV1WMP6</accession>
<evidence type="ECO:0000313" key="2">
    <source>
        <dbReference type="EMBL" id="MER7178137.1"/>
    </source>
</evidence>
<comment type="caution">
    <text evidence="2">The sequence shown here is derived from an EMBL/GenBank/DDBJ whole genome shotgun (WGS) entry which is preliminary data.</text>
</comment>
<protein>
    <submittedName>
        <fullName evidence="2">DUF6233 domain-containing protein</fullName>
    </submittedName>
</protein>
<feature type="region of interest" description="Disordered" evidence="1">
    <location>
        <begin position="54"/>
        <end position="83"/>
    </location>
</feature>
<reference evidence="2 3" key="1">
    <citation type="submission" date="2024-06" db="EMBL/GenBank/DDBJ databases">
        <title>The Natural Products Discovery Center: Release of the First 8490 Sequenced Strains for Exploring Actinobacteria Biosynthetic Diversity.</title>
        <authorList>
            <person name="Kalkreuter E."/>
            <person name="Kautsar S.A."/>
            <person name="Yang D."/>
            <person name="Bader C.D."/>
            <person name="Teijaro C.N."/>
            <person name="Fluegel L."/>
            <person name="Davis C.M."/>
            <person name="Simpson J.R."/>
            <person name="Lauterbach L."/>
            <person name="Steele A.D."/>
            <person name="Gui C."/>
            <person name="Meng S."/>
            <person name="Li G."/>
            <person name="Viehrig K."/>
            <person name="Ye F."/>
            <person name="Su P."/>
            <person name="Kiefer A.F."/>
            <person name="Nichols A."/>
            <person name="Cepeda A.J."/>
            <person name="Yan W."/>
            <person name="Fan B."/>
            <person name="Jiang Y."/>
            <person name="Adhikari A."/>
            <person name="Zheng C.-J."/>
            <person name="Schuster L."/>
            <person name="Cowan T.M."/>
            <person name="Smanski M.J."/>
            <person name="Chevrette M.G."/>
            <person name="De Carvalho L.P.S."/>
            <person name="Shen B."/>
        </authorList>
    </citation>
    <scope>NUCLEOTIDE SEQUENCE [LARGE SCALE GENOMIC DNA]</scope>
    <source>
        <strain evidence="2 3">NPDC000234</strain>
    </source>
</reference>
<sequence length="142" mass="15374">MSELLPPDPARLRVILAHLDKQMADHETVGTYLRLQHDAVQAALSRAELRAVPKPVISAPKRPPGARREPSGQPPTGYVVERNNPRDATAGAVIHTAGCDRAPHDARPTGIDVARKALANDPRFFTACEHCRPDTQLGIDVA</sequence>
<evidence type="ECO:0000313" key="3">
    <source>
        <dbReference type="Proteomes" id="UP001474181"/>
    </source>
</evidence>
<dbReference type="RefSeq" id="WP_350776195.1">
    <property type="nucleotide sequence ID" value="NZ_JBEPEK010000005.1"/>
</dbReference>
<keyword evidence="3" id="KW-1185">Reference proteome</keyword>
<dbReference type="Proteomes" id="UP001474181">
    <property type="component" value="Unassembled WGS sequence"/>
</dbReference>
<gene>
    <name evidence="2" type="ORF">ABT404_01335</name>
</gene>
<proteinExistence type="predicted"/>
<name>A0ABV1WMP6_9ACTN</name>
<dbReference type="Pfam" id="PF19746">
    <property type="entry name" value="DUF6233"/>
    <property type="match status" value="1"/>
</dbReference>